<gene>
    <name evidence="2" type="ORF">FVE85_8380</name>
</gene>
<feature type="region of interest" description="Disordered" evidence="1">
    <location>
        <begin position="1"/>
        <end position="33"/>
    </location>
</feature>
<organism evidence="2 3">
    <name type="scientific">Porphyridium purpureum</name>
    <name type="common">Red alga</name>
    <name type="synonym">Porphyridium cruentum</name>
    <dbReference type="NCBI Taxonomy" id="35688"/>
    <lineage>
        <taxon>Eukaryota</taxon>
        <taxon>Rhodophyta</taxon>
        <taxon>Bangiophyceae</taxon>
        <taxon>Porphyridiales</taxon>
        <taxon>Porphyridiaceae</taxon>
        <taxon>Porphyridium</taxon>
    </lineage>
</organism>
<keyword evidence="3" id="KW-1185">Reference proteome</keyword>
<comment type="caution">
    <text evidence="2">The sequence shown here is derived from an EMBL/GenBank/DDBJ whole genome shotgun (WGS) entry which is preliminary data.</text>
</comment>
<name>A0A5J4YKT8_PORPP</name>
<sequence>MDCKAASSSDASVNEASERSTMKVRSKSMYGDSLNEQADALAGAGRGKRRIRRLGSAYERTELGAPPAWSPSPMRPTPFTKCLSTDGFLLSSSGRKLDTFKGGWMCEGSEDDETPSTLQRAKMGRFLSAQDFFEKWFSGKTRLSSCDLHELERHEEELEGEESTNGVTVAAETRSLLADAFLRSSSSVEFDN</sequence>
<evidence type="ECO:0000313" key="3">
    <source>
        <dbReference type="Proteomes" id="UP000324585"/>
    </source>
</evidence>
<accession>A0A5J4YKT8</accession>
<evidence type="ECO:0000313" key="2">
    <source>
        <dbReference type="EMBL" id="KAA8491898.1"/>
    </source>
</evidence>
<reference evidence="3" key="1">
    <citation type="journal article" date="2019" name="Nat. Commun.">
        <title>Expansion of phycobilisome linker gene families in mesophilic red algae.</title>
        <authorList>
            <person name="Lee J."/>
            <person name="Kim D."/>
            <person name="Bhattacharya D."/>
            <person name="Yoon H.S."/>
        </authorList>
    </citation>
    <scope>NUCLEOTIDE SEQUENCE [LARGE SCALE GENOMIC DNA]</scope>
    <source>
        <strain evidence="3">CCMP 1328</strain>
    </source>
</reference>
<dbReference type="Proteomes" id="UP000324585">
    <property type="component" value="Unassembled WGS sequence"/>
</dbReference>
<protein>
    <submittedName>
        <fullName evidence="2">Uncharacterized protein</fullName>
    </submittedName>
</protein>
<evidence type="ECO:0000256" key="1">
    <source>
        <dbReference type="SAM" id="MobiDB-lite"/>
    </source>
</evidence>
<dbReference type="AlphaFoldDB" id="A0A5J4YKT8"/>
<proteinExistence type="predicted"/>
<dbReference type="EMBL" id="VRMN01000011">
    <property type="protein sequence ID" value="KAA8491898.1"/>
    <property type="molecule type" value="Genomic_DNA"/>
</dbReference>
<feature type="compositionally biased region" description="Polar residues" evidence="1">
    <location>
        <begin position="1"/>
        <end position="15"/>
    </location>
</feature>